<dbReference type="NCBIfam" id="TIGR02352">
    <property type="entry name" value="thiamin_ThiO"/>
    <property type="match status" value="1"/>
</dbReference>
<dbReference type="UniPathway" id="UPA00060"/>
<accession>A0A2T1BX92</accession>
<proteinExistence type="predicted"/>
<evidence type="ECO:0000313" key="8">
    <source>
        <dbReference type="Proteomes" id="UP000238762"/>
    </source>
</evidence>
<evidence type="ECO:0000259" key="6">
    <source>
        <dbReference type="Pfam" id="PF01266"/>
    </source>
</evidence>
<evidence type="ECO:0000256" key="5">
    <source>
        <dbReference type="ARBA" id="ARBA00050018"/>
    </source>
</evidence>
<sequence length="354" mass="39190">MSEILIIGGGIMGMAIALELRSQGAEVTILSRNFKEAATHAAAGMLAPQAEGIAPGPMLDLCLQSRAFYGGWCDRIEEITGAKTGYWGCGILAPVYTLPQNNSDYWLDRDSIHQFQPGLSDEVGGGYWYPEDGQVDNRALAQALWLAMQKVGVNVREGVEVHQIQHHRAKINCVETNRGTHTAQHYILATGAWSQELLPIPVYPKKGQMLSLRVPQNILASFPLHRVLFGSHIYIVPRQDGRIIIGATSEDVGFTPKNTARGIQSLLNETIRLYPQLKDFAIEELWWGYRPTTPDELPILGTSPYENLTLATGHHRNGILLAPITGLLITKLIGEGKLEPLLPHFHYSRFSDRV</sequence>
<protein>
    <recommendedName>
        <fullName evidence="5">glycine oxidase</fullName>
        <ecNumber evidence="5">1.4.3.19</ecNumber>
    </recommendedName>
</protein>
<keyword evidence="3" id="KW-0560">Oxidoreductase</keyword>
<comment type="catalytic activity">
    <reaction evidence="4">
        <text>glycine + O2 + H2O = glyoxylate + H2O2 + NH4(+)</text>
        <dbReference type="Rhea" id="RHEA:11532"/>
        <dbReference type="ChEBI" id="CHEBI:15377"/>
        <dbReference type="ChEBI" id="CHEBI:15379"/>
        <dbReference type="ChEBI" id="CHEBI:16240"/>
        <dbReference type="ChEBI" id="CHEBI:28938"/>
        <dbReference type="ChEBI" id="CHEBI:36655"/>
        <dbReference type="ChEBI" id="CHEBI:57305"/>
        <dbReference type="EC" id="1.4.3.19"/>
    </reaction>
</comment>
<dbReference type="EC" id="1.4.3.19" evidence="5"/>
<dbReference type="AlphaFoldDB" id="A0A2T1BX92"/>
<comment type="caution">
    <text evidence="7">The sequence shown here is derived from an EMBL/GenBank/DDBJ whole genome shotgun (WGS) entry which is preliminary data.</text>
</comment>
<evidence type="ECO:0000256" key="1">
    <source>
        <dbReference type="ARBA" id="ARBA00004948"/>
    </source>
</evidence>
<dbReference type="GO" id="GO:0009229">
    <property type="term" value="P:thiamine diphosphate biosynthetic process"/>
    <property type="evidence" value="ECO:0007669"/>
    <property type="project" value="UniProtKB-UniPathway"/>
</dbReference>
<reference evidence="7 8" key="2">
    <citation type="submission" date="2018-03" db="EMBL/GenBank/DDBJ databases">
        <title>The ancient ancestry and fast evolution of plastids.</title>
        <authorList>
            <person name="Moore K.R."/>
            <person name="Magnabosco C."/>
            <person name="Momper L."/>
            <person name="Gold D.A."/>
            <person name="Bosak T."/>
            <person name="Fournier G.P."/>
        </authorList>
    </citation>
    <scope>NUCLEOTIDE SEQUENCE [LARGE SCALE GENOMIC DNA]</scope>
    <source>
        <strain evidence="7 8">CCAP 1448/3</strain>
    </source>
</reference>
<evidence type="ECO:0000256" key="3">
    <source>
        <dbReference type="ARBA" id="ARBA00023002"/>
    </source>
</evidence>
<evidence type="ECO:0000313" key="7">
    <source>
        <dbReference type="EMBL" id="PSB00611.1"/>
    </source>
</evidence>
<dbReference type="GO" id="GO:0005737">
    <property type="term" value="C:cytoplasm"/>
    <property type="evidence" value="ECO:0007669"/>
    <property type="project" value="TreeGrafter"/>
</dbReference>
<dbReference type="Gene3D" id="3.30.9.10">
    <property type="entry name" value="D-Amino Acid Oxidase, subunit A, domain 2"/>
    <property type="match status" value="1"/>
</dbReference>
<gene>
    <name evidence="7" type="primary">thiO</name>
    <name evidence="7" type="ORF">C7B64_22635</name>
</gene>
<keyword evidence="8" id="KW-1185">Reference proteome</keyword>
<dbReference type="SUPFAM" id="SSF54373">
    <property type="entry name" value="FAD-linked reductases, C-terminal domain"/>
    <property type="match status" value="1"/>
</dbReference>
<dbReference type="EMBL" id="PVWJ01000182">
    <property type="protein sequence ID" value="PSB00611.1"/>
    <property type="molecule type" value="Genomic_DNA"/>
</dbReference>
<dbReference type="SUPFAM" id="SSF51905">
    <property type="entry name" value="FAD/NAD(P)-binding domain"/>
    <property type="match status" value="1"/>
</dbReference>
<evidence type="ECO:0000256" key="2">
    <source>
        <dbReference type="ARBA" id="ARBA00022977"/>
    </source>
</evidence>
<dbReference type="InterPro" id="IPR036188">
    <property type="entry name" value="FAD/NAD-bd_sf"/>
</dbReference>
<evidence type="ECO:0000256" key="4">
    <source>
        <dbReference type="ARBA" id="ARBA00049872"/>
    </source>
</evidence>
<dbReference type="OrthoDB" id="9794226at2"/>
<dbReference type="GO" id="GO:0050660">
    <property type="term" value="F:flavin adenine dinucleotide binding"/>
    <property type="evidence" value="ECO:0007669"/>
    <property type="project" value="InterPro"/>
</dbReference>
<dbReference type="Pfam" id="PF01266">
    <property type="entry name" value="DAO"/>
    <property type="match status" value="1"/>
</dbReference>
<comment type="pathway">
    <text evidence="1">Cofactor biosynthesis; thiamine diphosphate biosynthesis.</text>
</comment>
<dbReference type="InterPro" id="IPR012727">
    <property type="entry name" value="Gly_oxidase_ThiO"/>
</dbReference>
<reference evidence="7 8" key="1">
    <citation type="submission" date="2018-02" db="EMBL/GenBank/DDBJ databases">
        <authorList>
            <person name="Cohen D.B."/>
            <person name="Kent A.D."/>
        </authorList>
    </citation>
    <scope>NUCLEOTIDE SEQUENCE [LARGE SCALE GENOMIC DNA]</scope>
    <source>
        <strain evidence="7 8">CCAP 1448/3</strain>
    </source>
</reference>
<dbReference type="Gene3D" id="3.50.50.60">
    <property type="entry name" value="FAD/NAD(P)-binding domain"/>
    <property type="match status" value="1"/>
</dbReference>
<dbReference type="GO" id="GO:0009228">
    <property type="term" value="P:thiamine biosynthetic process"/>
    <property type="evidence" value="ECO:0007669"/>
    <property type="project" value="UniProtKB-KW"/>
</dbReference>
<dbReference type="PANTHER" id="PTHR13847:SF289">
    <property type="entry name" value="GLYCINE OXIDASE"/>
    <property type="match status" value="1"/>
</dbReference>
<organism evidence="7 8">
    <name type="scientific">Merismopedia glauca CCAP 1448/3</name>
    <dbReference type="NCBI Taxonomy" id="1296344"/>
    <lineage>
        <taxon>Bacteria</taxon>
        <taxon>Bacillati</taxon>
        <taxon>Cyanobacteriota</taxon>
        <taxon>Cyanophyceae</taxon>
        <taxon>Synechococcales</taxon>
        <taxon>Merismopediaceae</taxon>
        <taxon>Merismopedia</taxon>
    </lineage>
</organism>
<feature type="domain" description="FAD dependent oxidoreductase" evidence="6">
    <location>
        <begin position="4"/>
        <end position="332"/>
    </location>
</feature>
<dbReference type="GO" id="GO:0043799">
    <property type="term" value="F:glycine oxidase activity"/>
    <property type="evidence" value="ECO:0007669"/>
    <property type="project" value="UniProtKB-EC"/>
</dbReference>
<dbReference type="RefSeq" id="WP_106291662.1">
    <property type="nucleotide sequence ID" value="NZ_CAWNTC010000227.1"/>
</dbReference>
<dbReference type="PANTHER" id="PTHR13847">
    <property type="entry name" value="SARCOSINE DEHYDROGENASE-RELATED"/>
    <property type="match status" value="1"/>
</dbReference>
<keyword evidence="2" id="KW-0784">Thiamine biosynthesis</keyword>
<name>A0A2T1BX92_9CYAN</name>
<dbReference type="Proteomes" id="UP000238762">
    <property type="component" value="Unassembled WGS sequence"/>
</dbReference>
<dbReference type="InterPro" id="IPR006076">
    <property type="entry name" value="FAD-dep_OxRdtase"/>
</dbReference>